<keyword evidence="1" id="KW-0547">Nucleotide-binding</keyword>
<dbReference type="PANTHER" id="PTHR24220:SF659">
    <property type="entry name" value="TRANSPORTER, PUTATIVE-RELATED"/>
    <property type="match status" value="1"/>
</dbReference>
<evidence type="ECO:0000313" key="5">
    <source>
        <dbReference type="Proteomes" id="UP000094969"/>
    </source>
</evidence>
<dbReference type="STRING" id="1526658.BHK69_02175"/>
<dbReference type="Gene3D" id="3.40.50.300">
    <property type="entry name" value="P-loop containing nucleotide triphosphate hydrolases"/>
    <property type="match status" value="1"/>
</dbReference>
<dbReference type="SUPFAM" id="SSF52540">
    <property type="entry name" value="P-loop containing nucleoside triphosphate hydrolases"/>
    <property type="match status" value="1"/>
</dbReference>
<protein>
    <recommendedName>
        <fullName evidence="3">ABC transporter domain-containing protein</fullName>
    </recommendedName>
</protein>
<dbReference type="RefSeq" id="WP_069688679.1">
    <property type="nucleotide sequence ID" value="NZ_CP017147.1"/>
</dbReference>
<dbReference type="Pfam" id="PF00005">
    <property type="entry name" value="ABC_tran"/>
    <property type="match status" value="1"/>
</dbReference>
<reference evidence="4 5" key="1">
    <citation type="journal article" date="2015" name="Antonie Van Leeuwenhoek">
        <title>Bosea vaviloviae sp. nov., a new species of slow-growing rhizobia isolated from nodules of the relict species Vavilovia formosa (Stev.) Fed.</title>
        <authorList>
            <person name="Safronova V.I."/>
            <person name="Kuznetsova I.G."/>
            <person name="Sazanova A.L."/>
            <person name="Kimeklis A.K."/>
            <person name="Belimov A.A."/>
            <person name="Andronov E.E."/>
            <person name="Pinaev A.G."/>
            <person name="Chizhevskaya E.P."/>
            <person name="Pukhaev A.R."/>
            <person name="Popov K.P."/>
            <person name="Willems A."/>
            <person name="Tikhonovich I.A."/>
        </authorList>
    </citation>
    <scope>NUCLEOTIDE SEQUENCE [LARGE SCALE GENOMIC DNA]</scope>
    <source>
        <strain evidence="4 5">Vaf18</strain>
    </source>
</reference>
<accession>A0A1D7TWI6</accession>
<evidence type="ECO:0000256" key="1">
    <source>
        <dbReference type="ARBA" id="ARBA00022741"/>
    </source>
</evidence>
<dbReference type="GO" id="GO:0016887">
    <property type="term" value="F:ATP hydrolysis activity"/>
    <property type="evidence" value="ECO:0007669"/>
    <property type="project" value="InterPro"/>
</dbReference>
<organism evidence="4 5">
    <name type="scientific">Bosea vaviloviae</name>
    <dbReference type="NCBI Taxonomy" id="1526658"/>
    <lineage>
        <taxon>Bacteria</taxon>
        <taxon>Pseudomonadati</taxon>
        <taxon>Pseudomonadota</taxon>
        <taxon>Alphaproteobacteria</taxon>
        <taxon>Hyphomicrobiales</taxon>
        <taxon>Boseaceae</taxon>
        <taxon>Bosea</taxon>
    </lineage>
</organism>
<evidence type="ECO:0000313" key="4">
    <source>
        <dbReference type="EMBL" id="AOO79456.1"/>
    </source>
</evidence>
<sequence length="243" mass="25629">MPAFTSLDRRPATAARALQLTGIRLDHRGGDGRPFRVLDLAGLAIPAGARVGLRGASGSGKTSLLHLVAGLIRPDAGSVSWGDMVVSDLSIGARDRWRQATLGFVFQDFHLIPELDVAANITLPLTFSHWRIGPAEHERAAMLAARMGLTDLRRKAGVLSRGEQQRVAIARAVLLQPALILADEPTASLDAAHAAEVGALLVEVATETGATLICASHDTALLARMDRRVELAAVPVVPVESAA</sequence>
<evidence type="ECO:0000256" key="2">
    <source>
        <dbReference type="ARBA" id="ARBA00022840"/>
    </source>
</evidence>
<dbReference type="InterPro" id="IPR003439">
    <property type="entry name" value="ABC_transporter-like_ATP-bd"/>
</dbReference>
<dbReference type="InterPro" id="IPR015854">
    <property type="entry name" value="ABC_transpr_LolD-like"/>
</dbReference>
<name>A0A1D7TWI6_9HYPH</name>
<dbReference type="InterPro" id="IPR003593">
    <property type="entry name" value="AAA+_ATPase"/>
</dbReference>
<feature type="domain" description="ABC transporter" evidence="3">
    <location>
        <begin position="18"/>
        <end position="241"/>
    </location>
</feature>
<gene>
    <name evidence="4" type="ORF">BHK69_02175</name>
</gene>
<dbReference type="GO" id="GO:0022857">
    <property type="term" value="F:transmembrane transporter activity"/>
    <property type="evidence" value="ECO:0007669"/>
    <property type="project" value="TreeGrafter"/>
</dbReference>
<proteinExistence type="predicted"/>
<dbReference type="KEGG" id="bvv:BHK69_02175"/>
<keyword evidence="5" id="KW-1185">Reference proteome</keyword>
<dbReference type="GO" id="GO:0005886">
    <property type="term" value="C:plasma membrane"/>
    <property type="evidence" value="ECO:0007669"/>
    <property type="project" value="TreeGrafter"/>
</dbReference>
<dbReference type="SMART" id="SM00382">
    <property type="entry name" value="AAA"/>
    <property type="match status" value="1"/>
</dbReference>
<dbReference type="AlphaFoldDB" id="A0A1D7TWI6"/>
<dbReference type="Proteomes" id="UP000094969">
    <property type="component" value="Chromosome"/>
</dbReference>
<dbReference type="PROSITE" id="PS50893">
    <property type="entry name" value="ABC_TRANSPORTER_2"/>
    <property type="match status" value="1"/>
</dbReference>
<dbReference type="InterPro" id="IPR027417">
    <property type="entry name" value="P-loop_NTPase"/>
</dbReference>
<dbReference type="PANTHER" id="PTHR24220">
    <property type="entry name" value="IMPORT ATP-BINDING PROTEIN"/>
    <property type="match status" value="1"/>
</dbReference>
<dbReference type="GO" id="GO:0005524">
    <property type="term" value="F:ATP binding"/>
    <property type="evidence" value="ECO:0007669"/>
    <property type="project" value="UniProtKB-KW"/>
</dbReference>
<dbReference type="EMBL" id="CP017147">
    <property type="protein sequence ID" value="AOO79456.1"/>
    <property type="molecule type" value="Genomic_DNA"/>
</dbReference>
<dbReference type="OrthoDB" id="7343243at2"/>
<evidence type="ECO:0000259" key="3">
    <source>
        <dbReference type="PROSITE" id="PS50893"/>
    </source>
</evidence>
<keyword evidence="2" id="KW-0067">ATP-binding</keyword>